<sequence length="169" mass="18730">MSGDEEDEKKLAAKERQKEMRAGILAQILDQNARARLNTLAITKPEKAQMVENMLINMAQTGRIGSKLSEDQLKQILTQMSSVIRGIRSSKSSDDLSLLAPKTSEALVMTDIPQLVAMEMSLSKFPRGRQPASYKFLTKGRRNHPFSTAFLGFPTKSDPATAFTASELR</sequence>
<dbReference type="Gene3D" id="1.10.8.140">
    <property type="entry name" value="PDCD5-like"/>
    <property type="match status" value="1"/>
</dbReference>
<organism evidence="2 3">
    <name type="scientific">Opisthorchis viverrini</name>
    <name type="common">Southeast Asian liver fluke</name>
    <dbReference type="NCBI Taxonomy" id="6198"/>
    <lineage>
        <taxon>Eukaryota</taxon>
        <taxon>Metazoa</taxon>
        <taxon>Spiralia</taxon>
        <taxon>Lophotrochozoa</taxon>
        <taxon>Platyhelminthes</taxon>
        <taxon>Trematoda</taxon>
        <taxon>Digenea</taxon>
        <taxon>Opisthorchiida</taxon>
        <taxon>Opisthorchiata</taxon>
        <taxon>Opisthorchiidae</taxon>
        <taxon>Opisthorchis</taxon>
    </lineage>
</organism>
<gene>
    <name evidence="2" type="ORF">X801_01972</name>
</gene>
<accession>A0A1S8X633</accession>
<evidence type="ECO:0000313" key="3">
    <source>
        <dbReference type="Proteomes" id="UP000243686"/>
    </source>
</evidence>
<evidence type="ECO:0000313" key="2">
    <source>
        <dbReference type="EMBL" id="OON22127.1"/>
    </source>
</evidence>
<dbReference type="AlphaFoldDB" id="A0A1S8X633"/>
<dbReference type="GO" id="GO:0003677">
    <property type="term" value="F:DNA binding"/>
    <property type="evidence" value="ECO:0007669"/>
    <property type="project" value="UniProtKB-KW"/>
</dbReference>
<dbReference type="SUPFAM" id="SSF46950">
    <property type="entry name" value="Double-stranded DNA-binding domain"/>
    <property type="match status" value="1"/>
</dbReference>
<dbReference type="GO" id="GO:0005829">
    <property type="term" value="C:cytosol"/>
    <property type="evidence" value="ECO:0007669"/>
    <property type="project" value="TreeGrafter"/>
</dbReference>
<dbReference type="InterPro" id="IPR002836">
    <property type="entry name" value="PDCD5-like"/>
</dbReference>
<keyword evidence="2" id="KW-0238">DNA-binding</keyword>
<dbReference type="GO" id="GO:0005634">
    <property type="term" value="C:nucleus"/>
    <property type="evidence" value="ECO:0007669"/>
    <property type="project" value="TreeGrafter"/>
</dbReference>
<dbReference type="Proteomes" id="UP000243686">
    <property type="component" value="Unassembled WGS sequence"/>
</dbReference>
<dbReference type="PANTHER" id="PTHR10840:SF0">
    <property type="entry name" value="PROGRAMMED CELL DEATH PROTEIN 5"/>
    <property type="match status" value="1"/>
</dbReference>
<name>A0A1S8X633_OPIVI</name>
<comment type="similarity">
    <text evidence="1">Belongs to the PDCD5 family.</text>
</comment>
<proteinExistence type="inferred from homology"/>
<keyword evidence="3" id="KW-1185">Reference proteome</keyword>
<dbReference type="PANTHER" id="PTHR10840">
    <property type="entry name" value="PROGRAMMED CELL DEATH PROTEIN 5"/>
    <property type="match status" value="1"/>
</dbReference>
<protein>
    <submittedName>
        <fullName evidence="2">DNA-binding protein</fullName>
    </submittedName>
</protein>
<evidence type="ECO:0000256" key="1">
    <source>
        <dbReference type="ARBA" id="ARBA00010490"/>
    </source>
</evidence>
<dbReference type="EMBL" id="KV891879">
    <property type="protein sequence ID" value="OON22127.1"/>
    <property type="molecule type" value="Genomic_DNA"/>
</dbReference>
<dbReference type="InterPro" id="IPR036883">
    <property type="entry name" value="PDCD5-like_sf"/>
</dbReference>
<dbReference type="Pfam" id="PF01984">
    <property type="entry name" value="dsDNA_bind"/>
    <property type="match status" value="1"/>
</dbReference>
<reference evidence="2 3" key="1">
    <citation type="submission" date="2015-03" db="EMBL/GenBank/DDBJ databases">
        <title>Draft genome of the nematode, Opisthorchis viverrini.</title>
        <authorList>
            <person name="Mitreva M."/>
        </authorList>
    </citation>
    <scope>NUCLEOTIDE SEQUENCE [LARGE SCALE GENOMIC DNA]</scope>
    <source>
        <strain evidence="2">Khon Kaen</strain>
    </source>
</reference>
<feature type="non-terminal residue" evidence="2">
    <location>
        <position position="169"/>
    </location>
</feature>